<dbReference type="Pfam" id="PF01943">
    <property type="entry name" value="Polysacc_synt"/>
    <property type="match status" value="1"/>
</dbReference>
<feature type="transmembrane region" description="Helical" evidence="6">
    <location>
        <begin position="199"/>
        <end position="219"/>
    </location>
</feature>
<dbReference type="InterPro" id="IPR002797">
    <property type="entry name" value="Polysacc_synth"/>
</dbReference>
<dbReference type="PANTHER" id="PTHR30250">
    <property type="entry name" value="PST FAMILY PREDICTED COLANIC ACID TRANSPORTER"/>
    <property type="match status" value="1"/>
</dbReference>
<organism evidence="7 8">
    <name type="scientific">Granulicella cerasi</name>
    <dbReference type="NCBI Taxonomy" id="741063"/>
    <lineage>
        <taxon>Bacteria</taxon>
        <taxon>Pseudomonadati</taxon>
        <taxon>Acidobacteriota</taxon>
        <taxon>Terriglobia</taxon>
        <taxon>Terriglobales</taxon>
        <taxon>Acidobacteriaceae</taxon>
        <taxon>Granulicella</taxon>
    </lineage>
</organism>
<feature type="transmembrane region" description="Helical" evidence="6">
    <location>
        <begin position="143"/>
        <end position="160"/>
    </location>
</feature>
<evidence type="ECO:0000256" key="1">
    <source>
        <dbReference type="ARBA" id="ARBA00004651"/>
    </source>
</evidence>
<evidence type="ECO:0000313" key="7">
    <source>
        <dbReference type="EMBL" id="MFC6645191.1"/>
    </source>
</evidence>
<dbReference type="RefSeq" id="WP_263371578.1">
    <property type="nucleotide sequence ID" value="NZ_JAGSYD010000003.1"/>
</dbReference>
<feature type="transmembrane region" description="Helical" evidence="6">
    <location>
        <begin position="411"/>
        <end position="432"/>
    </location>
</feature>
<reference evidence="8" key="1">
    <citation type="journal article" date="2019" name="Int. J. Syst. Evol. Microbiol.">
        <title>The Global Catalogue of Microorganisms (GCM) 10K type strain sequencing project: providing services to taxonomists for standard genome sequencing and annotation.</title>
        <authorList>
            <consortium name="The Broad Institute Genomics Platform"/>
            <consortium name="The Broad Institute Genome Sequencing Center for Infectious Disease"/>
            <person name="Wu L."/>
            <person name="Ma J."/>
        </authorList>
    </citation>
    <scope>NUCLEOTIDE SEQUENCE [LARGE SCALE GENOMIC DNA]</scope>
    <source>
        <strain evidence="8">CGMCC 1.16026</strain>
    </source>
</reference>
<keyword evidence="5 6" id="KW-0472">Membrane</keyword>
<feature type="transmembrane region" description="Helical" evidence="6">
    <location>
        <begin position="172"/>
        <end position="193"/>
    </location>
</feature>
<accession>A0ABW1Z923</accession>
<dbReference type="PANTHER" id="PTHR30250:SF11">
    <property type="entry name" value="O-ANTIGEN TRANSPORTER-RELATED"/>
    <property type="match status" value="1"/>
</dbReference>
<feature type="transmembrane region" description="Helical" evidence="6">
    <location>
        <begin position="354"/>
        <end position="372"/>
    </location>
</feature>
<feature type="transmembrane region" description="Helical" evidence="6">
    <location>
        <begin position="36"/>
        <end position="58"/>
    </location>
</feature>
<feature type="transmembrane region" description="Helical" evidence="6">
    <location>
        <begin position="78"/>
        <end position="95"/>
    </location>
</feature>
<feature type="transmembrane region" description="Helical" evidence="6">
    <location>
        <begin position="323"/>
        <end position="342"/>
    </location>
</feature>
<comment type="subcellular location">
    <subcellularLocation>
        <location evidence="1">Cell membrane</location>
        <topology evidence="1">Multi-pass membrane protein</topology>
    </subcellularLocation>
</comment>
<sequence length="440" mass="48488">MTQLPEAGIGLEADEVLLSAPQSGWQRLRAMAGARAGYALCDQVIYSFGNMVVAALLSRHTASREFGIYILTQRSMDVLIQLCNVFLWAPFTFHLPGTAEERRTRYYGSLILQQVIACVLAALLLWGLGIWSNASAHVLYRDTFAPLALASIGILFREFTRRAYFSYMRFKAAFWTDVATVGLQIAGVEWLYYRHALDVPHTLWALSLGAIVVSLYWLATEWKSFTVRLQEVVADFAHNFRLGRWLLGSNMVFMVSSQCNPWVIGSVMGGASVGAYTKCESVVNIPRVALTSLQNTLGPVLAREYHAGGKAALRRAVTRFDRLLLLGAVAFSVGIVALGPWVAEFIFKGAPANARSILVLLALNFIAFAMTMSQSYALTAIDRAGLTFYANVIGMLVQAVVILWLVRAYHLPGAAAALAIGSVVVVIVRQIFYSREMRRA</sequence>
<evidence type="ECO:0000313" key="8">
    <source>
        <dbReference type="Proteomes" id="UP001596391"/>
    </source>
</evidence>
<evidence type="ECO:0000256" key="6">
    <source>
        <dbReference type="SAM" id="Phobius"/>
    </source>
</evidence>
<evidence type="ECO:0000256" key="4">
    <source>
        <dbReference type="ARBA" id="ARBA00022989"/>
    </source>
</evidence>
<comment type="caution">
    <text evidence="7">The sequence shown here is derived from an EMBL/GenBank/DDBJ whole genome shotgun (WGS) entry which is preliminary data.</text>
</comment>
<dbReference type="Proteomes" id="UP001596391">
    <property type="component" value="Unassembled WGS sequence"/>
</dbReference>
<evidence type="ECO:0000256" key="2">
    <source>
        <dbReference type="ARBA" id="ARBA00022475"/>
    </source>
</evidence>
<evidence type="ECO:0000256" key="3">
    <source>
        <dbReference type="ARBA" id="ARBA00022692"/>
    </source>
</evidence>
<keyword evidence="4 6" id="KW-1133">Transmembrane helix</keyword>
<proteinExistence type="predicted"/>
<dbReference type="InterPro" id="IPR050833">
    <property type="entry name" value="Poly_Biosynth_Transport"/>
</dbReference>
<feature type="transmembrane region" description="Helical" evidence="6">
    <location>
        <begin position="384"/>
        <end position="405"/>
    </location>
</feature>
<keyword evidence="3 6" id="KW-0812">Transmembrane</keyword>
<feature type="transmembrane region" description="Helical" evidence="6">
    <location>
        <begin position="107"/>
        <end position="131"/>
    </location>
</feature>
<dbReference type="EMBL" id="JBHSWI010000001">
    <property type="protein sequence ID" value="MFC6645191.1"/>
    <property type="molecule type" value="Genomic_DNA"/>
</dbReference>
<gene>
    <name evidence="7" type="ORF">ACFQBQ_06230</name>
</gene>
<protein>
    <submittedName>
        <fullName evidence="7">Lipopolysaccharide biosynthesis protein</fullName>
    </submittedName>
</protein>
<keyword evidence="2" id="KW-1003">Cell membrane</keyword>
<name>A0ABW1Z923_9BACT</name>
<keyword evidence="8" id="KW-1185">Reference proteome</keyword>
<evidence type="ECO:0000256" key="5">
    <source>
        <dbReference type="ARBA" id="ARBA00023136"/>
    </source>
</evidence>